<keyword evidence="1" id="KW-0472">Membrane</keyword>
<accession>A0A1A8HWQ4</accession>
<evidence type="ECO:0000313" key="2">
    <source>
        <dbReference type="EMBL" id="SBQ89868.1"/>
    </source>
</evidence>
<keyword evidence="2" id="KW-0808">Transferase</keyword>
<reference evidence="2" key="2">
    <citation type="submission" date="2016-06" db="EMBL/GenBank/DDBJ databases">
        <title>The genome of a short-lived fish provides insights into sex chromosome evolution and the genetic control of aging.</title>
        <authorList>
            <person name="Reichwald K."/>
            <person name="Felder M."/>
            <person name="Petzold A."/>
            <person name="Koch P."/>
            <person name="Groth M."/>
            <person name="Platzer M."/>
        </authorList>
    </citation>
    <scope>NUCLEOTIDE SEQUENCE</scope>
    <source>
        <tissue evidence="2">Brain</tissue>
    </source>
</reference>
<name>A0A1A8HWQ4_NOTKU</name>
<proteinExistence type="predicted"/>
<evidence type="ECO:0000256" key="1">
    <source>
        <dbReference type="SAM" id="Phobius"/>
    </source>
</evidence>
<protein>
    <submittedName>
        <fullName evidence="2">Protein kinase N2</fullName>
    </submittedName>
</protein>
<feature type="transmembrane region" description="Helical" evidence="1">
    <location>
        <begin position="23"/>
        <end position="42"/>
    </location>
</feature>
<keyword evidence="1" id="KW-0812">Transmembrane</keyword>
<organism evidence="2">
    <name type="scientific">Nothobranchius kuhntae</name>
    <name type="common">Beira killifish</name>
    <dbReference type="NCBI Taxonomy" id="321403"/>
    <lineage>
        <taxon>Eukaryota</taxon>
        <taxon>Metazoa</taxon>
        <taxon>Chordata</taxon>
        <taxon>Craniata</taxon>
        <taxon>Vertebrata</taxon>
        <taxon>Euteleostomi</taxon>
        <taxon>Actinopterygii</taxon>
        <taxon>Neopterygii</taxon>
        <taxon>Teleostei</taxon>
        <taxon>Neoteleostei</taxon>
        <taxon>Acanthomorphata</taxon>
        <taxon>Ovalentaria</taxon>
        <taxon>Atherinomorphae</taxon>
        <taxon>Cyprinodontiformes</taxon>
        <taxon>Nothobranchiidae</taxon>
        <taxon>Nothobranchius</taxon>
    </lineage>
</organism>
<keyword evidence="2" id="KW-0418">Kinase</keyword>
<feature type="non-terminal residue" evidence="2">
    <location>
        <position position="44"/>
    </location>
</feature>
<dbReference type="EMBL" id="HAED01003854">
    <property type="protein sequence ID" value="SBQ89868.1"/>
    <property type="molecule type" value="Transcribed_RNA"/>
</dbReference>
<gene>
    <name evidence="2" type="primary">PKN2</name>
</gene>
<feature type="non-terminal residue" evidence="2">
    <location>
        <position position="1"/>
    </location>
</feature>
<dbReference type="GO" id="GO:0016301">
    <property type="term" value="F:kinase activity"/>
    <property type="evidence" value="ECO:0007669"/>
    <property type="project" value="UniProtKB-KW"/>
</dbReference>
<keyword evidence="1" id="KW-1133">Transmembrane helix</keyword>
<reference evidence="2" key="1">
    <citation type="submission" date="2016-05" db="EMBL/GenBank/DDBJ databases">
        <authorList>
            <person name="Lavstsen T."/>
            <person name="Jespersen J.S."/>
        </authorList>
    </citation>
    <scope>NUCLEOTIDE SEQUENCE</scope>
    <source>
        <tissue evidence="2">Brain</tissue>
    </source>
</reference>
<dbReference type="AlphaFoldDB" id="A0A1A8HWQ4"/>
<sequence>PSSPPSPYSALIPPFLGSTDFPLSYSLSLHVLTFVITIFYLLSL</sequence>